<keyword evidence="2 4" id="KW-0732">Signal</keyword>
<evidence type="ECO:0000256" key="1">
    <source>
        <dbReference type="ARBA" id="ARBA00010062"/>
    </source>
</evidence>
<accession>A0ABV7ADD0</accession>
<keyword evidence="3" id="KW-0813">Transport</keyword>
<dbReference type="Proteomes" id="UP001595443">
    <property type="component" value="Unassembled WGS sequence"/>
</dbReference>
<evidence type="ECO:0000313" key="6">
    <source>
        <dbReference type="EMBL" id="MFC2967042.1"/>
    </source>
</evidence>
<protein>
    <submittedName>
        <fullName evidence="6">Branched-chain amino acid ABC transporter substrate-binding protein</fullName>
    </submittedName>
</protein>
<comment type="similarity">
    <text evidence="1">Belongs to the leucine-binding protein family.</text>
</comment>
<reference evidence="7" key="1">
    <citation type="journal article" date="2019" name="Int. J. Syst. Evol. Microbiol.">
        <title>The Global Catalogue of Microorganisms (GCM) 10K type strain sequencing project: providing services to taxonomists for standard genome sequencing and annotation.</title>
        <authorList>
            <consortium name="The Broad Institute Genomics Platform"/>
            <consortium name="The Broad Institute Genome Sequencing Center for Infectious Disease"/>
            <person name="Wu L."/>
            <person name="Ma J."/>
        </authorList>
    </citation>
    <scope>NUCLEOTIDE SEQUENCE [LARGE SCALE GENOMIC DNA]</scope>
    <source>
        <strain evidence="7">KCTC 62192</strain>
    </source>
</reference>
<organism evidence="6 7">
    <name type="scientific">Acidimangrovimonas pyrenivorans</name>
    <dbReference type="NCBI Taxonomy" id="2030798"/>
    <lineage>
        <taxon>Bacteria</taxon>
        <taxon>Pseudomonadati</taxon>
        <taxon>Pseudomonadota</taxon>
        <taxon>Alphaproteobacteria</taxon>
        <taxon>Rhodobacterales</taxon>
        <taxon>Paracoccaceae</taxon>
        <taxon>Acidimangrovimonas</taxon>
    </lineage>
</organism>
<dbReference type="InterPro" id="IPR028081">
    <property type="entry name" value="Leu-bd"/>
</dbReference>
<dbReference type="Gene3D" id="3.40.50.2300">
    <property type="match status" value="2"/>
</dbReference>
<evidence type="ECO:0000259" key="5">
    <source>
        <dbReference type="Pfam" id="PF13458"/>
    </source>
</evidence>
<proteinExistence type="inferred from homology"/>
<name>A0ABV7ADD0_9RHOB</name>
<evidence type="ECO:0000256" key="4">
    <source>
        <dbReference type="SAM" id="SignalP"/>
    </source>
</evidence>
<sequence>MKLRTGFVGFAVAAALAMALPARADVRIAQLDGLSGAFGNVGEQQRASLQASIDAVNAAGGVKGEKLRLVSIDGKGNPQETLKAFREAVDQGIRIVTQGNSSSVAAALVKAVDKYNRRHPDDPVLYLDHSALDNDLTGKDCSFWHFRFDASVAMKTRAVMKKLVPDQSVHKIYLINQNYALGQQASEDAKAELAKLRPDVKVVGDELHPVGQVKDFAPYVSKIAESGADTVFTANWGNDLSLLVKAIKDAGLKLHIYTFYGSGYGAPAAMGPAAIGRIYVASEWNQNIQPDPIEGFMDVYQRKTGHDWLFQRIRTMVFLLDAAMEKAGTRDVKAIAYAMEGLQVDAGTGPAWARKSDHQMLQRLYISRAVKTAAAGGPADAKYDAEHSGTAFVTDMVLEPQQTAVETSCRMKRP</sequence>
<dbReference type="PANTHER" id="PTHR30483:SF37">
    <property type="entry name" value="ABC TRANSPORTER SUBSTRATE-BINDING PROTEIN"/>
    <property type="match status" value="1"/>
</dbReference>
<dbReference type="Pfam" id="PF13458">
    <property type="entry name" value="Peripla_BP_6"/>
    <property type="match status" value="1"/>
</dbReference>
<dbReference type="SUPFAM" id="SSF53822">
    <property type="entry name" value="Periplasmic binding protein-like I"/>
    <property type="match status" value="1"/>
</dbReference>
<feature type="domain" description="Leucine-binding protein" evidence="5">
    <location>
        <begin position="26"/>
        <end position="370"/>
    </location>
</feature>
<evidence type="ECO:0000256" key="3">
    <source>
        <dbReference type="ARBA" id="ARBA00022970"/>
    </source>
</evidence>
<keyword evidence="3" id="KW-0029">Amino-acid transport</keyword>
<gene>
    <name evidence="6" type="ORF">ACFOES_02945</name>
</gene>
<dbReference type="CDD" id="cd06329">
    <property type="entry name" value="PBP1_SBP-like"/>
    <property type="match status" value="1"/>
</dbReference>
<dbReference type="InterPro" id="IPR051010">
    <property type="entry name" value="BCAA_transport"/>
</dbReference>
<keyword evidence="7" id="KW-1185">Reference proteome</keyword>
<evidence type="ECO:0000256" key="2">
    <source>
        <dbReference type="ARBA" id="ARBA00022729"/>
    </source>
</evidence>
<dbReference type="PANTHER" id="PTHR30483">
    <property type="entry name" value="LEUCINE-SPECIFIC-BINDING PROTEIN"/>
    <property type="match status" value="1"/>
</dbReference>
<dbReference type="EMBL" id="JBHRSK010000003">
    <property type="protein sequence ID" value="MFC2967042.1"/>
    <property type="molecule type" value="Genomic_DNA"/>
</dbReference>
<dbReference type="RefSeq" id="WP_377831671.1">
    <property type="nucleotide sequence ID" value="NZ_JBHRSK010000003.1"/>
</dbReference>
<dbReference type="InterPro" id="IPR028082">
    <property type="entry name" value="Peripla_BP_I"/>
</dbReference>
<feature type="signal peptide" evidence="4">
    <location>
        <begin position="1"/>
        <end position="24"/>
    </location>
</feature>
<feature type="chain" id="PRO_5047066794" evidence="4">
    <location>
        <begin position="25"/>
        <end position="414"/>
    </location>
</feature>
<evidence type="ECO:0000313" key="7">
    <source>
        <dbReference type="Proteomes" id="UP001595443"/>
    </source>
</evidence>
<comment type="caution">
    <text evidence="6">The sequence shown here is derived from an EMBL/GenBank/DDBJ whole genome shotgun (WGS) entry which is preliminary data.</text>
</comment>